<gene>
    <name evidence="1" type="ORF">GMARGA_LOCUS33589</name>
</gene>
<protein>
    <submittedName>
        <fullName evidence="1">29119_t:CDS:1</fullName>
    </submittedName>
</protein>
<dbReference type="EMBL" id="CAJVQB010056313">
    <property type="protein sequence ID" value="CAG8837633.1"/>
    <property type="molecule type" value="Genomic_DNA"/>
</dbReference>
<dbReference type="Proteomes" id="UP000789901">
    <property type="component" value="Unassembled WGS sequence"/>
</dbReference>
<sequence>EEMIIDEEFEDEEFKDIEKITKEINIDIRNAFKHNHDIIEEESAGCLHNSGISGDK</sequence>
<reference evidence="1 2" key="1">
    <citation type="submission" date="2021-06" db="EMBL/GenBank/DDBJ databases">
        <authorList>
            <person name="Kallberg Y."/>
            <person name="Tangrot J."/>
            <person name="Rosling A."/>
        </authorList>
    </citation>
    <scope>NUCLEOTIDE SEQUENCE [LARGE SCALE GENOMIC DNA]</scope>
    <source>
        <strain evidence="1 2">120-4 pot B 10/14</strain>
    </source>
</reference>
<proteinExistence type="predicted"/>
<organism evidence="1 2">
    <name type="scientific">Gigaspora margarita</name>
    <dbReference type="NCBI Taxonomy" id="4874"/>
    <lineage>
        <taxon>Eukaryota</taxon>
        <taxon>Fungi</taxon>
        <taxon>Fungi incertae sedis</taxon>
        <taxon>Mucoromycota</taxon>
        <taxon>Glomeromycotina</taxon>
        <taxon>Glomeromycetes</taxon>
        <taxon>Diversisporales</taxon>
        <taxon>Gigasporaceae</taxon>
        <taxon>Gigaspora</taxon>
    </lineage>
</organism>
<evidence type="ECO:0000313" key="1">
    <source>
        <dbReference type="EMBL" id="CAG8837633.1"/>
    </source>
</evidence>
<name>A0ABN7WRN6_GIGMA</name>
<feature type="non-terminal residue" evidence="1">
    <location>
        <position position="56"/>
    </location>
</feature>
<accession>A0ABN7WRN6</accession>
<keyword evidence="2" id="KW-1185">Reference proteome</keyword>
<comment type="caution">
    <text evidence="1">The sequence shown here is derived from an EMBL/GenBank/DDBJ whole genome shotgun (WGS) entry which is preliminary data.</text>
</comment>
<feature type="non-terminal residue" evidence="1">
    <location>
        <position position="1"/>
    </location>
</feature>
<evidence type="ECO:0000313" key="2">
    <source>
        <dbReference type="Proteomes" id="UP000789901"/>
    </source>
</evidence>